<keyword evidence="4 6" id="KW-0460">Magnesium</keyword>
<evidence type="ECO:0000259" key="8">
    <source>
        <dbReference type="Pfam" id="PF03372"/>
    </source>
</evidence>
<keyword evidence="3" id="KW-0378">Hydrolase</keyword>
<dbReference type="GO" id="GO:0003906">
    <property type="term" value="F:DNA-(apurinic or apyrimidinic site) endonuclease activity"/>
    <property type="evidence" value="ECO:0007669"/>
    <property type="project" value="TreeGrafter"/>
</dbReference>
<dbReference type="InterPro" id="IPR036691">
    <property type="entry name" value="Endo/exonu/phosph_ase_sf"/>
</dbReference>
<feature type="binding site" evidence="6">
    <location>
        <position position="174"/>
    </location>
    <ligand>
        <name>Mg(2+)</name>
        <dbReference type="ChEBI" id="CHEBI:18420"/>
        <label>1</label>
    </ligand>
</feature>
<evidence type="ECO:0000256" key="6">
    <source>
        <dbReference type="PIRSR" id="PIRSR604808-2"/>
    </source>
</evidence>
<dbReference type="PANTHER" id="PTHR22748">
    <property type="entry name" value="AP ENDONUCLEASE"/>
    <property type="match status" value="1"/>
</dbReference>
<gene>
    <name evidence="9" type="ORF">C1645_829612</name>
</gene>
<dbReference type="InterPro" id="IPR004808">
    <property type="entry name" value="AP_endonuc_1"/>
</dbReference>
<feature type="active site" description="Proton donor/acceptor" evidence="5">
    <location>
        <position position="174"/>
    </location>
</feature>
<dbReference type="Gene3D" id="3.60.10.10">
    <property type="entry name" value="Endonuclease/exonuclease/phosphatase"/>
    <property type="match status" value="1"/>
</dbReference>
<feature type="binding site" evidence="6">
    <location>
        <position position="266"/>
    </location>
    <ligand>
        <name>Mg(2+)</name>
        <dbReference type="ChEBI" id="CHEBI:18420"/>
        <label>1</label>
    </ligand>
</feature>
<evidence type="ECO:0000313" key="9">
    <source>
        <dbReference type="EMBL" id="RIA86229.1"/>
    </source>
</evidence>
<comment type="cofactor">
    <cofactor evidence="6">
        <name>Mg(2+)</name>
        <dbReference type="ChEBI" id="CHEBI:18420"/>
    </cofactor>
    <cofactor evidence="6">
        <name>Mn(2+)</name>
        <dbReference type="ChEBI" id="CHEBI:29035"/>
    </cofactor>
    <text evidence="6">Probably binds two magnesium or manganese ions per subunit.</text>
</comment>
<feature type="active site" description="Proton acceptor" evidence="5">
    <location>
        <position position="266"/>
    </location>
</feature>
<feature type="binding site" evidence="6">
    <location>
        <position position="265"/>
    </location>
    <ligand>
        <name>Mg(2+)</name>
        <dbReference type="ChEBI" id="CHEBI:18420"/>
        <label>1</label>
    </ligand>
</feature>
<keyword evidence="9" id="KW-0540">Nuclease</keyword>
<dbReference type="OrthoDB" id="2311150at2759"/>
<feature type="site" description="Important for catalytic activity" evidence="7">
    <location>
        <position position="239"/>
    </location>
</feature>
<evidence type="ECO:0000313" key="10">
    <source>
        <dbReference type="Proteomes" id="UP000265703"/>
    </source>
</evidence>
<evidence type="ECO:0000256" key="5">
    <source>
        <dbReference type="PIRSR" id="PIRSR604808-1"/>
    </source>
</evidence>
<evidence type="ECO:0000256" key="1">
    <source>
        <dbReference type="ARBA" id="ARBA00007092"/>
    </source>
</evidence>
<feature type="binding site" evidence="6">
    <location>
        <position position="62"/>
    </location>
    <ligand>
        <name>Mg(2+)</name>
        <dbReference type="ChEBI" id="CHEBI:18420"/>
        <label>1</label>
    </ligand>
</feature>
<name>A0A397SMU6_9GLOM</name>
<protein>
    <submittedName>
        <fullName evidence="9">Endonuclease/exonuclease/phosphatase</fullName>
    </submittedName>
</protein>
<dbReference type="InterPro" id="IPR005135">
    <property type="entry name" value="Endo/exonuclease/phosphatase"/>
</dbReference>
<dbReference type="PANTHER" id="PTHR22748:SF4">
    <property type="entry name" value="DNA-(APURINIC OR APYRIMIDINIC SITE) ENDONUCLEASE 2"/>
    <property type="match status" value="1"/>
</dbReference>
<dbReference type="Proteomes" id="UP000265703">
    <property type="component" value="Unassembled WGS sequence"/>
</dbReference>
<feature type="non-terminal residue" evidence="9">
    <location>
        <position position="545"/>
    </location>
</feature>
<dbReference type="GO" id="GO:0008311">
    <property type="term" value="F:double-stranded DNA 3'-5' DNA exonuclease activity"/>
    <property type="evidence" value="ECO:0007669"/>
    <property type="project" value="TreeGrafter"/>
</dbReference>
<evidence type="ECO:0000256" key="7">
    <source>
        <dbReference type="PIRSR" id="PIRSR604808-3"/>
    </source>
</evidence>
<accession>A0A397SMU6</accession>
<feature type="binding site" evidence="6">
    <location>
        <position position="33"/>
    </location>
    <ligand>
        <name>Mg(2+)</name>
        <dbReference type="ChEBI" id="CHEBI:18420"/>
        <label>1</label>
    </ligand>
</feature>
<dbReference type="SUPFAM" id="SSF56219">
    <property type="entry name" value="DNase I-like"/>
    <property type="match status" value="1"/>
</dbReference>
<organism evidence="9 10">
    <name type="scientific">Glomus cerebriforme</name>
    <dbReference type="NCBI Taxonomy" id="658196"/>
    <lineage>
        <taxon>Eukaryota</taxon>
        <taxon>Fungi</taxon>
        <taxon>Fungi incertae sedis</taxon>
        <taxon>Mucoromycota</taxon>
        <taxon>Glomeromycotina</taxon>
        <taxon>Glomeromycetes</taxon>
        <taxon>Glomerales</taxon>
        <taxon>Glomeraceae</taxon>
        <taxon>Glomus</taxon>
    </lineage>
</organism>
<keyword evidence="10" id="KW-1185">Reference proteome</keyword>
<reference evidence="9 10" key="1">
    <citation type="submission" date="2018-06" db="EMBL/GenBank/DDBJ databases">
        <title>Comparative genomics reveals the genomic features of Rhizophagus irregularis, R. cerebriforme, R. diaphanum and Gigaspora rosea, and their symbiotic lifestyle signature.</title>
        <authorList>
            <person name="Morin E."/>
            <person name="San Clemente H."/>
            <person name="Chen E.C.H."/>
            <person name="De La Providencia I."/>
            <person name="Hainaut M."/>
            <person name="Kuo A."/>
            <person name="Kohler A."/>
            <person name="Murat C."/>
            <person name="Tang N."/>
            <person name="Roy S."/>
            <person name="Loubradou J."/>
            <person name="Henrissat B."/>
            <person name="Grigoriev I.V."/>
            <person name="Corradi N."/>
            <person name="Roux C."/>
            <person name="Martin F.M."/>
        </authorList>
    </citation>
    <scope>NUCLEOTIDE SEQUENCE [LARGE SCALE GENOMIC DNA]</scope>
    <source>
        <strain evidence="9 10">DAOM 227022</strain>
    </source>
</reference>
<feature type="site" description="Interaction with DNA substrate" evidence="7">
    <location>
        <position position="266"/>
    </location>
</feature>
<feature type="binding site" evidence="6">
    <location>
        <position position="176"/>
    </location>
    <ligand>
        <name>Mg(2+)</name>
        <dbReference type="ChEBI" id="CHEBI:18420"/>
        <label>1</label>
    </ligand>
</feature>
<evidence type="ECO:0000256" key="2">
    <source>
        <dbReference type="ARBA" id="ARBA00022723"/>
    </source>
</evidence>
<dbReference type="GO" id="GO:0008081">
    <property type="term" value="F:phosphoric diester hydrolase activity"/>
    <property type="evidence" value="ECO:0007669"/>
    <property type="project" value="TreeGrafter"/>
</dbReference>
<keyword evidence="9" id="KW-0269">Exonuclease</keyword>
<proteinExistence type="inferred from homology"/>
<sequence>MINITIEDNNININNNNPPATSTITPFRLMTQNVQGLNSPTKQQQVLDTMSINNIDILGLSETKLIQSKARHIYKKQKNYNSYFNNDSINPSGSGVGIIISKNYDKYVQKYNGYKGRVIYVDLFMQGNMKLRIIQVYLNANFGDRDEVLTTHKYIITLIEQSQKDNFKIILLGDFNVSYEAYKQEYNRKGSFHWKFSIFHSLKALNLTDTIKLCRDVTSTTPYHTYIPKQLNQSPSRIDFIWISRDLILETIQSGIFHPELYNTDHEGVYASFYRDHLFKNKTSASLKQNSFKKRIFSFDTMTTNKWQEFQQATDARVDQFLANPMIINKASDLNTYWTIIQRIIMNAAITTVDNHMTSIKYKPRAPTHITEAYGKIRYLNRIITKLNFIKKRCDNYKDDPSSMIDSFLDRNKRTIIIDRVLQSNNGTSTLITDPNEIKKLTNQHFQQCAGGTQIPKEIPLRWLDQYTPKAHIDENIYRHLMSPPSFQEWINTLNELSNDKAPGPSGITNEMLKHLGPKTSTLLWQFICKCIILNDIPNAWREAN</sequence>
<feature type="active site" evidence="5">
    <location>
        <position position="137"/>
    </location>
</feature>
<feature type="site" description="Transition state stabilizer" evidence="7">
    <location>
        <position position="176"/>
    </location>
</feature>
<keyword evidence="9" id="KW-0255">Endonuclease</keyword>
<dbReference type="STRING" id="658196.A0A397SMU6"/>
<dbReference type="Pfam" id="PF03372">
    <property type="entry name" value="Exo_endo_phos"/>
    <property type="match status" value="1"/>
</dbReference>
<comment type="similarity">
    <text evidence="1">Belongs to the DNA repair enzymes AP/ExoA family.</text>
</comment>
<keyword evidence="6" id="KW-0464">Manganese</keyword>
<dbReference type="GO" id="GO:0046872">
    <property type="term" value="F:metal ion binding"/>
    <property type="evidence" value="ECO:0007669"/>
    <property type="project" value="UniProtKB-KW"/>
</dbReference>
<dbReference type="EMBL" id="QKYT01000376">
    <property type="protein sequence ID" value="RIA86229.1"/>
    <property type="molecule type" value="Genomic_DNA"/>
</dbReference>
<evidence type="ECO:0000256" key="3">
    <source>
        <dbReference type="ARBA" id="ARBA00022801"/>
    </source>
</evidence>
<dbReference type="AlphaFoldDB" id="A0A397SMU6"/>
<keyword evidence="2 6" id="KW-0479">Metal-binding</keyword>
<dbReference type="GO" id="GO:0006284">
    <property type="term" value="P:base-excision repair"/>
    <property type="evidence" value="ECO:0007669"/>
    <property type="project" value="TreeGrafter"/>
</dbReference>
<evidence type="ECO:0000256" key="4">
    <source>
        <dbReference type="ARBA" id="ARBA00022842"/>
    </source>
</evidence>
<feature type="domain" description="Endonuclease/exonuclease/phosphatase" evidence="8">
    <location>
        <begin position="30"/>
        <end position="257"/>
    </location>
</feature>
<comment type="caution">
    <text evidence="9">The sequence shown here is derived from an EMBL/GenBank/DDBJ whole genome shotgun (WGS) entry which is preliminary data.</text>
</comment>
<dbReference type="GO" id="GO:0005634">
    <property type="term" value="C:nucleus"/>
    <property type="evidence" value="ECO:0007669"/>
    <property type="project" value="TreeGrafter"/>
</dbReference>